<evidence type="ECO:0000313" key="1">
    <source>
        <dbReference type="EMBL" id="MCG9972946.1"/>
    </source>
</evidence>
<reference evidence="1" key="1">
    <citation type="submission" date="2021-12" db="EMBL/GenBank/DDBJ databases">
        <title>Description of Gramella crocea sp. nov., a new bacterium isolated from activated sludge.</title>
        <authorList>
            <person name="Zhang X."/>
        </authorList>
    </citation>
    <scope>NUCLEOTIDE SEQUENCE</scope>
    <source>
        <strain evidence="1">YB25</strain>
    </source>
</reference>
<accession>A0A9X2A8I1</accession>
<name>A0A9X2A8I1_9FLAO</name>
<dbReference type="AlphaFoldDB" id="A0A9X2A8I1"/>
<dbReference type="RefSeq" id="WP_240100310.1">
    <property type="nucleotide sequence ID" value="NZ_JAJSON010000026.1"/>
</dbReference>
<keyword evidence="2" id="KW-1185">Reference proteome</keyword>
<proteinExistence type="predicted"/>
<dbReference type="Proteomes" id="UP001139344">
    <property type="component" value="Unassembled WGS sequence"/>
</dbReference>
<evidence type="ECO:0000313" key="2">
    <source>
        <dbReference type="Proteomes" id="UP001139344"/>
    </source>
</evidence>
<gene>
    <name evidence="1" type="ORF">LU635_14945</name>
</gene>
<comment type="caution">
    <text evidence="1">The sequence shown here is derived from an EMBL/GenBank/DDBJ whole genome shotgun (WGS) entry which is preliminary data.</text>
</comment>
<protein>
    <submittedName>
        <fullName evidence="1">Lacal_2735 family protein</fullName>
    </submittedName>
</protein>
<organism evidence="1 2">
    <name type="scientific">Christiangramia crocea</name>
    <dbReference type="NCBI Taxonomy" id="2904124"/>
    <lineage>
        <taxon>Bacteria</taxon>
        <taxon>Pseudomonadati</taxon>
        <taxon>Bacteroidota</taxon>
        <taxon>Flavobacteriia</taxon>
        <taxon>Flavobacteriales</taxon>
        <taxon>Flavobacteriaceae</taxon>
        <taxon>Christiangramia</taxon>
    </lineage>
</organism>
<dbReference type="EMBL" id="JAJSON010000026">
    <property type="protein sequence ID" value="MCG9972946.1"/>
    <property type="molecule type" value="Genomic_DNA"/>
</dbReference>
<dbReference type="InterPro" id="IPR045493">
    <property type="entry name" value="DUF6435"/>
</dbReference>
<sequence length="72" mass="8826">MINEERPYILMFRIFENKTREERLCEKYTRLMQRAYKMALIDKEKSDQLNSRAQKILAELHRMDCQLVDDSK</sequence>
<dbReference type="NCBIfam" id="NF033487">
    <property type="entry name" value="Lacal_2735_fam"/>
    <property type="match status" value="1"/>
</dbReference>